<dbReference type="AlphaFoldDB" id="A0A562IN59"/>
<proteinExistence type="predicted"/>
<reference evidence="1 2" key="1">
    <citation type="submission" date="2019-07" db="EMBL/GenBank/DDBJ databases">
        <title>R&amp;d 2014.</title>
        <authorList>
            <person name="Klenk H.-P."/>
        </authorList>
    </citation>
    <scope>NUCLEOTIDE SEQUENCE [LARGE SCALE GENOMIC DNA]</scope>
    <source>
        <strain evidence="1 2">DSM 45764</strain>
    </source>
</reference>
<evidence type="ECO:0000313" key="2">
    <source>
        <dbReference type="Proteomes" id="UP000321490"/>
    </source>
</evidence>
<sequence length="156" mass="17138">MTLDDAPQFPLPGWPGPDRYTLRAMAELDVAVGAGGVVLDAAHAVVSDLAGAVFGRAWRSWLTEALAAEGEPDLRGLVEDEELLGRVLDRLHDRMRAAAEGDEEAPPVPSGELVWTATSPQHTRRRFHRAAQVHRRAVAMLQPRRPDVAGERARRR</sequence>
<protein>
    <submittedName>
        <fullName evidence="1">Uncharacterized protein</fullName>
    </submittedName>
</protein>
<organism evidence="1 2">
    <name type="scientific">Modestobacter roseus</name>
    <dbReference type="NCBI Taxonomy" id="1181884"/>
    <lineage>
        <taxon>Bacteria</taxon>
        <taxon>Bacillati</taxon>
        <taxon>Actinomycetota</taxon>
        <taxon>Actinomycetes</taxon>
        <taxon>Geodermatophilales</taxon>
        <taxon>Geodermatophilaceae</taxon>
        <taxon>Modestobacter</taxon>
    </lineage>
</organism>
<dbReference type="RefSeq" id="WP_166520984.1">
    <property type="nucleotide sequence ID" value="NZ_VLKF01000001.1"/>
</dbReference>
<accession>A0A562IN59</accession>
<evidence type="ECO:0000313" key="1">
    <source>
        <dbReference type="EMBL" id="TWH72459.1"/>
    </source>
</evidence>
<dbReference type="Proteomes" id="UP000321490">
    <property type="component" value="Unassembled WGS sequence"/>
</dbReference>
<name>A0A562IN59_9ACTN</name>
<dbReference type="EMBL" id="VLKF01000001">
    <property type="protein sequence ID" value="TWH72459.1"/>
    <property type="molecule type" value="Genomic_DNA"/>
</dbReference>
<keyword evidence="2" id="KW-1185">Reference proteome</keyword>
<comment type="caution">
    <text evidence="1">The sequence shown here is derived from an EMBL/GenBank/DDBJ whole genome shotgun (WGS) entry which is preliminary data.</text>
</comment>
<gene>
    <name evidence="1" type="ORF">JD78_00975</name>
</gene>